<accession>A0A4C1SG98</accession>
<reference evidence="2 3" key="1">
    <citation type="journal article" date="2019" name="Commun. Biol.">
        <title>The bagworm genome reveals a unique fibroin gene that provides high tensile strength.</title>
        <authorList>
            <person name="Kono N."/>
            <person name="Nakamura H."/>
            <person name="Ohtoshi R."/>
            <person name="Tomita M."/>
            <person name="Numata K."/>
            <person name="Arakawa K."/>
        </authorList>
    </citation>
    <scope>NUCLEOTIDE SEQUENCE [LARGE SCALE GENOMIC DNA]</scope>
</reference>
<dbReference type="EMBL" id="BGZK01010151">
    <property type="protein sequence ID" value="GBP01152.1"/>
    <property type="molecule type" value="Genomic_DNA"/>
</dbReference>
<feature type="domain" description="Hemocyanin C-terminal" evidence="1">
    <location>
        <begin position="30"/>
        <end position="268"/>
    </location>
</feature>
<dbReference type="PANTHER" id="PTHR11511">
    <property type="entry name" value="LARVAL STORAGE PROTEIN/PHENOLOXIDASE"/>
    <property type="match status" value="1"/>
</dbReference>
<organism evidence="2 3">
    <name type="scientific">Eumeta variegata</name>
    <name type="common">Bagworm moth</name>
    <name type="synonym">Eumeta japonica</name>
    <dbReference type="NCBI Taxonomy" id="151549"/>
    <lineage>
        <taxon>Eukaryota</taxon>
        <taxon>Metazoa</taxon>
        <taxon>Ecdysozoa</taxon>
        <taxon>Arthropoda</taxon>
        <taxon>Hexapoda</taxon>
        <taxon>Insecta</taxon>
        <taxon>Pterygota</taxon>
        <taxon>Neoptera</taxon>
        <taxon>Endopterygota</taxon>
        <taxon>Lepidoptera</taxon>
        <taxon>Glossata</taxon>
        <taxon>Ditrysia</taxon>
        <taxon>Tineoidea</taxon>
        <taxon>Psychidae</taxon>
        <taxon>Oiketicinae</taxon>
        <taxon>Eumeta</taxon>
    </lineage>
</organism>
<dbReference type="Proteomes" id="UP000299102">
    <property type="component" value="Unassembled WGS sequence"/>
</dbReference>
<dbReference type="InterPro" id="IPR013788">
    <property type="entry name" value="Hemocyanin/hexamerin"/>
</dbReference>
<dbReference type="PANTHER" id="PTHR11511:SF5">
    <property type="entry name" value="FAT-BODY PROTEIN 1-RELATED"/>
    <property type="match status" value="1"/>
</dbReference>
<dbReference type="InterPro" id="IPR005203">
    <property type="entry name" value="Hemocyanin_C"/>
</dbReference>
<evidence type="ECO:0000259" key="1">
    <source>
        <dbReference type="Pfam" id="PF03723"/>
    </source>
</evidence>
<dbReference type="AlphaFoldDB" id="A0A4C1SG98"/>
<dbReference type="Gene3D" id="2.60.40.1520">
    <property type="entry name" value="Hemocyanin, C-terminal domain"/>
    <property type="match status" value="1"/>
</dbReference>
<gene>
    <name evidence="2" type="primary">Fbp1</name>
    <name evidence="2" type="ORF">EVAR_72435_1</name>
</gene>
<sequence length="280" mass="31326">MLENEAAQILLAGIVQVVDQRYSKYISSVKNYGVTINSVGVDKLQTYLEQTEVDLTNVANNYAGQTMQGNSKVVVGRVPRLNHKNFNIQIDVTSDREQQVVIRNLLVPKVDGQDNIIPLEQRRQNVIVLDVTTAELHQGRNSLKLNSRDITITSRDTTPLTKIYQLVMQALNGNGMLQQDLLVGQSTLLPHRLLLPRGRTTGLPMQLITVITPLTGASGIMGIQRGAELNTLFLDNLPLNYPLHCDITNLDDVVSMPNLMVKDVKIYHEDNIKMPLMNMY</sequence>
<dbReference type="InterPro" id="IPR014756">
    <property type="entry name" value="Ig_E-set"/>
</dbReference>
<keyword evidence="3" id="KW-1185">Reference proteome</keyword>
<dbReference type="Pfam" id="PF03723">
    <property type="entry name" value="Hemocyanin_C"/>
    <property type="match status" value="1"/>
</dbReference>
<dbReference type="InterPro" id="IPR037020">
    <property type="entry name" value="Hemocyanin_C_sf"/>
</dbReference>
<dbReference type="OrthoDB" id="7419495at2759"/>
<dbReference type="STRING" id="151549.A0A4C1SG98"/>
<comment type="caution">
    <text evidence="2">The sequence shown here is derived from an EMBL/GenBank/DDBJ whole genome shotgun (WGS) entry which is preliminary data.</text>
</comment>
<dbReference type="SUPFAM" id="SSF81296">
    <property type="entry name" value="E set domains"/>
    <property type="match status" value="1"/>
</dbReference>
<evidence type="ECO:0000313" key="2">
    <source>
        <dbReference type="EMBL" id="GBP01152.1"/>
    </source>
</evidence>
<dbReference type="GO" id="GO:0005615">
    <property type="term" value="C:extracellular space"/>
    <property type="evidence" value="ECO:0007669"/>
    <property type="project" value="UniProtKB-ARBA"/>
</dbReference>
<protein>
    <submittedName>
        <fullName evidence="2">Fat-body protein 1</fullName>
    </submittedName>
</protein>
<evidence type="ECO:0000313" key="3">
    <source>
        <dbReference type="Proteomes" id="UP000299102"/>
    </source>
</evidence>
<name>A0A4C1SG98_EUMVA</name>
<proteinExistence type="predicted"/>